<accession>A0ABM1FQV5</accession>
<evidence type="ECO:0000313" key="1">
    <source>
        <dbReference type="Proteomes" id="UP000694930"/>
    </source>
</evidence>
<protein>
    <submittedName>
        <fullName evidence="2">Uncharacterized protein LOC107006335</fullName>
    </submittedName>
</protein>
<evidence type="ECO:0000313" key="2">
    <source>
        <dbReference type="RefSeq" id="XP_015060394.1"/>
    </source>
</evidence>
<reference evidence="2" key="2">
    <citation type="submission" date="2025-08" db="UniProtKB">
        <authorList>
            <consortium name="RefSeq"/>
        </authorList>
    </citation>
    <scope>IDENTIFICATION</scope>
</reference>
<dbReference type="RefSeq" id="XP_015060394.1">
    <property type="nucleotide sequence ID" value="XM_015204908.1"/>
</dbReference>
<reference evidence="1" key="1">
    <citation type="journal article" date="2014" name="Nat. Genet.">
        <title>The genome of the stress-tolerant wild tomato species Solanum pennellii.</title>
        <authorList>
            <person name="Bolger A."/>
            <person name="Scossa F."/>
            <person name="Bolger M.E."/>
            <person name="Lanz C."/>
            <person name="Maumus F."/>
            <person name="Tohge T."/>
            <person name="Quesneville H."/>
            <person name="Alseekh S."/>
            <person name="Sorensen I."/>
            <person name="Lichtenstein G."/>
            <person name="Fich E.A."/>
            <person name="Conte M."/>
            <person name="Keller H."/>
            <person name="Schneeberger K."/>
            <person name="Schwacke R."/>
            <person name="Ofner I."/>
            <person name="Vrebalov J."/>
            <person name="Xu Y."/>
            <person name="Osorio S."/>
            <person name="Aflitos S.A."/>
            <person name="Schijlen E."/>
            <person name="Jimenez-Gomez J.M."/>
            <person name="Ryngajllo M."/>
            <person name="Kimura S."/>
            <person name="Kumar R."/>
            <person name="Koenig D."/>
            <person name="Headland L.R."/>
            <person name="Maloof J.N."/>
            <person name="Sinha N."/>
            <person name="van Ham R.C."/>
            <person name="Lankhorst R.K."/>
            <person name="Mao L."/>
            <person name="Vogel A."/>
            <person name="Arsova B."/>
            <person name="Panstruga R."/>
            <person name="Fei Z."/>
            <person name="Rose J.K."/>
            <person name="Zamir D."/>
            <person name="Carrari F."/>
            <person name="Giovannoni J.J."/>
            <person name="Weigel D."/>
            <person name="Usadel B."/>
            <person name="Fernie A.R."/>
        </authorList>
    </citation>
    <scope>NUCLEOTIDE SEQUENCE [LARGE SCALE GENOMIC DNA]</scope>
    <source>
        <strain evidence="1">cv. LA0716</strain>
    </source>
</reference>
<sequence length="205" mass="22598">MLSNNEELDKKRLTPRGFGFLRMNPPSFIGSSTTEDPENLVEDLKKDFDVICIVDAERVELDAYYLNNNFIARPAQSQESVTHRHSSAPTCANCCRTHPGKCRDGHTYYFNCGQEGHFIRVGPKNMQGSGNLANRAQSSLVAQPNKAAPRGATSGIDGGVNHLYAITSRHDQENSLDVFTSMIKVITFDVYALLDVGSILSFVTP</sequence>
<dbReference type="GeneID" id="107006335"/>
<name>A0ABM1FQV5_SOLPN</name>
<keyword evidence="1" id="KW-1185">Reference proteome</keyword>
<proteinExistence type="predicted"/>
<dbReference type="Proteomes" id="UP000694930">
    <property type="component" value="Chromosome 12"/>
</dbReference>
<gene>
    <name evidence="2" type="primary">LOC107006335</name>
</gene>
<organism evidence="1 2">
    <name type="scientific">Solanum pennellii</name>
    <name type="common">Tomato</name>
    <name type="synonym">Lycopersicon pennellii</name>
    <dbReference type="NCBI Taxonomy" id="28526"/>
    <lineage>
        <taxon>Eukaryota</taxon>
        <taxon>Viridiplantae</taxon>
        <taxon>Streptophyta</taxon>
        <taxon>Embryophyta</taxon>
        <taxon>Tracheophyta</taxon>
        <taxon>Spermatophyta</taxon>
        <taxon>Magnoliopsida</taxon>
        <taxon>eudicotyledons</taxon>
        <taxon>Gunneridae</taxon>
        <taxon>Pentapetalae</taxon>
        <taxon>asterids</taxon>
        <taxon>lamiids</taxon>
        <taxon>Solanales</taxon>
        <taxon>Solanaceae</taxon>
        <taxon>Solanoideae</taxon>
        <taxon>Solaneae</taxon>
        <taxon>Solanum</taxon>
        <taxon>Solanum subgen. Lycopersicon</taxon>
    </lineage>
</organism>